<evidence type="ECO:0008006" key="3">
    <source>
        <dbReference type="Google" id="ProtNLM"/>
    </source>
</evidence>
<dbReference type="PANTHER" id="PTHR47723:SF19">
    <property type="entry name" value="POLYNUCLEOTIDYL TRANSFERASE, RIBONUCLEASE H-LIKE SUPERFAMILY PROTEIN"/>
    <property type="match status" value="1"/>
</dbReference>
<reference evidence="1 2" key="1">
    <citation type="journal article" date="2024" name="G3 (Bethesda)">
        <title>Genome assembly of Hibiscus sabdariffa L. provides insights into metabolisms of medicinal natural products.</title>
        <authorList>
            <person name="Kim T."/>
        </authorList>
    </citation>
    <scope>NUCLEOTIDE SEQUENCE [LARGE SCALE GENOMIC DNA]</scope>
    <source>
        <strain evidence="1">TK-2024</strain>
        <tissue evidence="1">Old leaves</tissue>
    </source>
</reference>
<gene>
    <name evidence="1" type="ORF">V6N12_037312</name>
</gene>
<protein>
    <recommendedName>
        <fullName evidence="3">RNase H type-1 domain-containing protein</fullName>
    </recommendedName>
</protein>
<dbReference type="Proteomes" id="UP001472677">
    <property type="component" value="Unassembled WGS sequence"/>
</dbReference>
<dbReference type="EMBL" id="JBBPBM010000068">
    <property type="protein sequence ID" value="KAK8513947.1"/>
    <property type="molecule type" value="Genomic_DNA"/>
</dbReference>
<dbReference type="PANTHER" id="PTHR47723">
    <property type="entry name" value="OS05G0353850 PROTEIN"/>
    <property type="match status" value="1"/>
</dbReference>
<comment type="caution">
    <text evidence="1">The sequence shown here is derived from an EMBL/GenBank/DDBJ whole genome shotgun (WGS) entry which is preliminary data.</text>
</comment>
<proteinExistence type="predicted"/>
<evidence type="ECO:0000313" key="2">
    <source>
        <dbReference type="Proteomes" id="UP001472677"/>
    </source>
</evidence>
<evidence type="ECO:0000313" key="1">
    <source>
        <dbReference type="EMBL" id="KAK8513947.1"/>
    </source>
</evidence>
<name>A0ABR2C3I0_9ROSI</name>
<organism evidence="1 2">
    <name type="scientific">Hibiscus sabdariffa</name>
    <name type="common">roselle</name>
    <dbReference type="NCBI Taxonomy" id="183260"/>
    <lineage>
        <taxon>Eukaryota</taxon>
        <taxon>Viridiplantae</taxon>
        <taxon>Streptophyta</taxon>
        <taxon>Embryophyta</taxon>
        <taxon>Tracheophyta</taxon>
        <taxon>Spermatophyta</taxon>
        <taxon>Magnoliopsida</taxon>
        <taxon>eudicotyledons</taxon>
        <taxon>Gunneridae</taxon>
        <taxon>Pentapetalae</taxon>
        <taxon>rosids</taxon>
        <taxon>malvids</taxon>
        <taxon>Malvales</taxon>
        <taxon>Malvaceae</taxon>
        <taxon>Malvoideae</taxon>
        <taxon>Hibiscus</taxon>
    </lineage>
</organism>
<accession>A0ABR2C3I0</accession>
<sequence length="123" mass="13710">MVANFDRSALLFRAIPPMYGRSDIGQEQWSPPHHQWLKLNTDGARNELNGYASCGGVGRDSAGLIMLGRRDFVKTVQINHTNRSENNVADKLAKNANVDSLELTLFDAPPPWLLSLLLEDVNH</sequence>
<dbReference type="InterPro" id="IPR053151">
    <property type="entry name" value="RNase_H-like"/>
</dbReference>
<keyword evidence="2" id="KW-1185">Reference proteome</keyword>